<reference evidence="2 3" key="1">
    <citation type="journal article" date="2024" name="Nat. Commun.">
        <title>Phylogenomics reveals the evolutionary origins of lichenization in chlorophyte algae.</title>
        <authorList>
            <person name="Puginier C."/>
            <person name="Libourel C."/>
            <person name="Otte J."/>
            <person name="Skaloud P."/>
            <person name="Haon M."/>
            <person name="Grisel S."/>
            <person name="Petersen M."/>
            <person name="Berrin J.G."/>
            <person name="Delaux P.M."/>
            <person name="Dal Grande F."/>
            <person name="Keller J."/>
        </authorList>
    </citation>
    <scope>NUCLEOTIDE SEQUENCE [LARGE SCALE GENOMIC DNA]</scope>
    <source>
        <strain evidence="2 3">SAG 2523</strain>
    </source>
</reference>
<dbReference type="AlphaFoldDB" id="A0AAW1SV31"/>
<feature type="compositionally biased region" description="Polar residues" evidence="1">
    <location>
        <begin position="23"/>
        <end position="32"/>
    </location>
</feature>
<name>A0AAW1SV31_9CHLO</name>
<evidence type="ECO:0008006" key="4">
    <source>
        <dbReference type="Google" id="ProtNLM"/>
    </source>
</evidence>
<dbReference type="Proteomes" id="UP001485043">
    <property type="component" value="Unassembled WGS sequence"/>
</dbReference>
<evidence type="ECO:0000256" key="1">
    <source>
        <dbReference type="SAM" id="MobiDB-lite"/>
    </source>
</evidence>
<feature type="region of interest" description="Disordered" evidence="1">
    <location>
        <begin position="1"/>
        <end position="39"/>
    </location>
</feature>
<proteinExistence type="predicted"/>
<gene>
    <name evidence="2" type="ORF">WJX84_012321</name>
</gene>
<evidence type="ECO:0000313" key="2">
    <source>
        <dbReference type="EMBL" id="KAK9860399.1"/>
    </source>
</evidence>
<evidence type="ECO:0000313" key="3">
    <source>
        <dbReference type="Proteomes" id="UP001485043"/>
    </source>
</evidence>
<sequence>MLAERFLHRPASRPVEAAYHGGQTRSPAQQPSVKHLHADVQQRQWREATLNSGPERSKRQRVLTRSQVSQTEQMFSRTAKKALDINLNPLWYGVIAEIGAGQEVARWFFRVGAAAGTIAKSVSAYDMTISDAAYGAAARYVTRERVQAMLDSEYLQCSLTLRKQRGDNTAFFAFADTVVARAFGKKNECHGWLGIKFQAKPRQEANTIMVHCRMLDATAQQQQEALGVLGVNIVHGALTHGSDHAAIINSLMDDLNRSRMEVDLIDFSGPLYKDVDNRFAALRLVQKRFCDAALFNPQGELQIPQDTLRKKNVMLVRGRFRPFTLLHNDMLMGAAQQFFCGPDQTYAGNDQIFVSHDNDECVYRDDTLVLLEMTTNDMMEGGDLLDWTSDVGIQEDAFIQRIEALSTMGYSVLISNMQRYFECAAYISTFTRESIVIALGVPSLQQLFKESYYADLPGGILEGFGRLLKFDLKIYAYPTLDSATGELLTAASLKVDPSVQKLYEYILDRGTIVSITDYDKELLMHGDVSREVGESIRQGTPYWEKLVPVHVRDQIKSLGLLGYRTFSTAPVTTNGLPSHTNGHISAPVSAQEKARA</sequence>
<protein>
    <recommendedName>
        <fullName evidence="4">TonB-dependent receptor</fullName>
    </recommendedName>
</protein>
<feature type="compositionally biased region" description="Polar residues" evidence="1">
    <location>
        <begin position="574"/>
        <end position="583"/>
    </location>
</feature>
<organism evidence="2 3">
    <name type="scientific">Apatococcus fuscideae</name>
    <dbReference type="NCBI Taxonomy" id="2026836"/>
    <lineage>
        <taxon>Eukaryota</taxon>
        <taxon>Viridiplantae</taxon>
        <taxon>Chlorophyta</taxon>
        <taxon>core chlorophytes</taxon>
        <taxon>Trebouxiophyceae</taxon>
        <taxon>Chlorellales</taxon>
        <taxon>Chlorellaceae</taxon>
        <taxon>Apatococcus</taxon>
    </lineage>
</organism>
<feature type="region of interest" description="Disordered" evidence="1">
    <location>
        <begin position="574"/>
        <end position="596"/>
    </location>
</feature>
<comment type="caution">
    <text evidence="2">The sequence shown here is derived from an EMBL/GenBank/DDBJ whole genome shotgun (WGS) entry which is preliminary data.</text>
</comment>
<accession>A0AAW1SV31</accession>
<keyword evidence="3" id="KW-1185">Reference proteome</keyword>
<dbReference type="EMBL" id="JALJOV010000844">
    <property type="protein sequence ID" value="KAK9860399.1"/>
    <property type="molecule type" value="Genomic_DNA"/>
</dbReference>